<dbReference type="PANTHER" id="PTHR37389:SF16">
    <property type="entry name" value="GLYCINE-RICH CELL WALL STRUCTURAL PROTEIN"/>
    <property type="match status" value="1"/>
</dbReference>
<accession>A0ABD1S5J5</accession>
<feature type="compositionally biased region" description="Polar residues" evidence="1">
    <location>
        <begin position="104"/>
        <end position="119"/>
    </location>
</feature>
<feature type="chain" id="PRO_5044841914" evidence="2">
    <location>
        <begin position="27"/>
        <end position="128"/>
    </location>
</feature>
<feature type="compositionally biased region" description="Gly residues" evidence="1">
    <location>
        <begin position="46"/>
        <end position="96"/>
    </location>
</feature>
<dbReference type="AlphaFoldDB" id="A0ABD1S5J5"/>
<feature type="signal peptide" evidence="2">
    <location>
        <begin position="1"/>
        <end position="26"/>
    </location>
</feature>
<evidence type="ECO:0000313" key="4">
    <source>
        <dbReference type="Proteomes" id="UP001604277"/>
    </source>
</evidence>
<feature type="compositionally biased region" description="Polar residues" evidence="1">
    <location>
        <begin position="33"/>
        <end position="43"/>
    </location>
</feature>
<keyword evidence="2" id="KW-0732">Signal</keyword>
<sequence length="128" mass="12557">MAHLKTLFLLSLLFAVVILISSKASADNEPGVAQTQGDAQVNDWQGDGGGWRGGGGGGGWRGGGGGGGWRGGGGGGGWRGGGGGWRGGGGGGGWRGEAGDETHQAQTETKSGETKSTNIDGHGDSHMP</sequence>
<keyword evidence="4" id="KW-1185">Reference proteome</keyword>
<evidence type="ECO:0000313" key="3">
    <source>
        <dbReference type="EMBL" id="KAL2496023.1"/>
    </source>
</evidence>
<protein>
    <submittedName>
        <fullName evidence="3">Uncharacterized protein</fullName>
    </submittedName>
</protein>
<reference evidence="4" key="1">
    <citation type="submission" date="2024-07" db="EMBL/GenBank/DDBJ databases">
        <title>Two chromosome-level genome assemblies of Korean endemic species Abeliophyllum distichum and Forsythia ovata (Oleaceae).</title>
        <authorList>
            <person name="Jang H."/>
        </authorList>
    </citation>
    <scope>NUCLEOTIDE SEQUENCE [LARGE SCALE GENOMIC DNA]</scope>
</reference>
<proteinExistence type="predicted"/>
<dbReference type="InterPro" id="IPR010800">
    <property type="entry name" value="GRP"/>
</dbReference>
<organism evidence="3 4">
    <name type="scientific">Forsythia ovata</name>
    <dbReference type="NCBI Taxonomy" id="205694"/>
    <lineage>
        <taxon>Eukaryota</taxon>
        <taxon>Viridiplantae</taxon>
        <taxon>Streptophyta</taxon>
        <taxon>Embryophyta</taxon>
        <taxon>Tracheophyta</taxon>
        <taxon>Spermatophyta</taxon>
        <taxon>Magnoliopsida</taxon>
        <taxon>eudicotyledons</taxon>
        <taxon>Gunneridae</taxon>
        <taxon>Pentapetalae</taxon>
        <taxon>asterids</taxon>
        <taxon>lamiids</taxon>
        <taxon>Lamiales</taxon>
        <taxon>Oleaceae</taxon>
        <taxon>Forsythieae</taxon>
        <taxon>Forsythia</taxon>
    </lineage>
</organism>
<name>A0ABD1S5J5_9LAMI</name>
<gene>
    <name evidence="3" type="ORF">Fot_39780</name>
</gene>
<dbReference type="Proteomes" id="UP001604277">
    <property type="component" value="Unassembled WGS sequence"/>
</dbReference>
<evidence type="ECO:0000256" key="1">
    <source>
        <dbReference type="SAM" id="MobiDB-lite"/>
    </source>
</evidence>
<feature type="region of interest" description="Disordered" evidence="1">
    <location>
        <begin position="25"/>
        <end position="128"/>
    </location>
</feature>
<dbReference type="PANTHER" id="PTHR37389">
    <property type="entry name" value="NODULIN-24"/>
    <property type="match status" value="1"/>
</dbReference>
<comment type="caution">
    <text evidence="3">The sequence shown here is derived from an EMBL/GenBank/DDBJ whole genome shotgun (WGS) entry which is preliminary data.</text>
</comment>
<dbReference type="EMBL" id="JBFOLJ010000011">
    <property type="protein sequence ID" value="KAL2496023.1"/>
    <property type="molecule type" value="Genomic_DNA"/>
</dbReference>
<evidence type="ECO:0000256" key="2">
    <source>
        <dbReference type="SAM" id="SignalP"/>
    </source>
</evidence>